<gene>
    <name evidence="2" type="ORF">ALECFALPRED_007185</name>
</gene>
<evidence type="ECO:0000313" key="2">
    <source>
        <dbReference type="EMBL" id="CAF9937363.1"/>
    </source>
</evidence>
<dbReference type="PANTHER" id="PTHR42085:SF2">
    <property type="entry name" value="F-BOX DOMAIN-CONTAINING PROTEIN"/>
    <property type="match status" value="1"/>
</dbReference>
<proteinExistence type="predicted"/>
<dbReference type="Pfam" id="PF24864">
    <property type="entry name" value="DUF7730"/>
    <property type="match status" value="1"/>
</dbReference>
<comment type="caution">
    <text evidence="2">The sequence shown here is derived from an EMBL/GenBank/DDBJ whole genome shotgun (WGS) entry which is preliminary data.</text>
</comment>
<feature type="domain" description="DUF7730" evidence="1">
    <location>
        <begin position="70"/>
        <end position="153"/>
    </location>
</feature>
<sequence>MNGGGDMGGFCEMNVTDKGKLYLAKHGEGTFPDRSLRFDNQGTASSNARPALTMLAANQRVQADSHPFQLMNLPFELRGQVYRELLAGGGQTIVVSADSVLSIWSRSCIIEGPSVHGKDITIALLRTNRSIYKEALPVLYQSHTFDFGIDVHNIAPFFDQTSFAARQNVHCIHMRLLCYGVDRPLRSVPGRNINDNCRDWSDASMSIAGNLRVKELSFNINFTIHRDF</sequence>
<dbReference type="AlphaFoldDB" id="A0A8H3GCF3"/>
<protein>
    <recommendedName>
        <fullName evidence="1">DUF7730 domain-containing protein</fullName>
    </recommendedName>
</protein>
<organism evidence="2 3">
    <name type="scientific">Alectoria fallacina</name>
    <dbReference type="NCBI Taxonomy" id="1903189"/>
    <lineage>
        <taxon>Eukaryota</taxon>
        <taxon>Fungi</taxon>
        <taxon>Dikarya</taxon>
        <taxon>Ascomycota</taxon>
        <taxon>Pezizomycotina</taxon>
        <taxon>Lecanoromycetes</taxon>
        <taxon>OSLEUM clade</taxon>
        <taxon>Lecanoromycetidae</taxon>
        <taxon>Lecanorales</taxon>
        <taxon>Lecanorineae</taxon>
        <taxon>Parmeliaceae</taxon>
        <taxon>Alectoria</taxon>
    </lineage>
</organism>
<dbReference type="InterPro" id="IPR056632">
    <property type="entry name" value="DUF7730"/>
</dbReference>
<dbReference type="PANTHER" id="PTHR42085">
    <property type="entry name" value="F-BOX DOMAIN-CONTAINING PROTEIN"/>
    <property type="match status" value="1"/>
</dbReference>
<name>A0A8H3GCF3_9LECA</name>
<evidence type="ECO:0000313" key="3">
    <source>
        <dbReference type="Proteomes" id="UP000664203"/>
    </source>
</evidence>
<accession>A0A8H3GCF3</accession>
<dbReference type="Proteomes" id="UP000664203">
    <property type="component" value="Unassembled WGS sequence"/>
</dbReference>
<dbReference type="OrthoDB" id="62952at2759"/>
<reference evidence="2" key="1">
    <citation type="submission" date="2021-03" db="EMBL/GenBank/DDBJ databases">
        <authorList>
            <person name="Tagirdzhanova G."/>
        </authorList>
    </citation>
    <scope>NUCLEOTIDE SEQUENCE</scope>
</reference>
<dbReference type="EMBL" id="CAJPDR010000468">
    <property type="protein sequence ID" value="CAF9937363.1"/>
    <property type="molecule type" value="Genomic_DNA"/>
</dbReference>
<dbReference type="InterPro" id="IPR038883">
    <property type="entry name" value="AN11006-like"/>
</dbReference>
<evidence type="ECO:0000259" key="1">
    <source>
        <dbReference type="Pfam" id="PF24864"/>
    </source>
</evidence>
<keyword evidence="3" id="KW-1185">Reference proteome</keyword>